<reference evidence="2 3" key="1">
    <citation type="submission" date="2018-08" db="EMBL/GenBank/DDBJ databases">
        <title>Bacillus chawlae sp. nov., Bacillus glennii sp. nov., and Bacillus saganii sp. nov. Isolated from the Vehicle Assembly Building at Kennedy Space Center where the Viking Spacecraft were Assembled.</title>
        <authorList>
            <person name="Seuylemezian A."/>
            <person name="Vaishampayan P."/>
        </authorList>
    </citation>
    <scope>NUCLEOTIDE SEQUENCE [LARGE SCALE GENOMIC DNA]</scope>
    <source>
        <strain evidence="2 3">V47-23a</strain>
    </source>
</reference>
<dbReference type="Pfam" id="PF20274">
    <property type="entry name" value="cREC_REC"/>
    <property type="match status" value="1"/>
</dbReference>
<accession>A0A372LT58</accession>
<dbReference type="AlphaFoldDB" id="A0A372LT58"/>
<gene>
    <name evidence="2" type="ORF">D0469_02405</name>
</gene>
<name>A0A372LT58_9BACI</name>
<organism evidence="2 3">
    <name type="scientific">Peribacillus saganii</name>
    <dbReference type="NCBI Taxonomy" id="2303992"/>
    <lineage>
        <taxon>Bacteria</taxon>
        <taxon>Bacillati</taxon>
        <taxon>Bacillota</taxon>
        <taxon>Bacilli</taxon>
        <taxon>Bacillales</taxon>
        <taxon>Bacillaceae</taxon>
        <taxon>Peribacillus</taxon>
    </lineage>
</organism>
<sequence length="123" mass="14287">MEKISVFLDDYRKAPEGYVLAETIDECIELLQNFDIEHLSLDHDLSNRTKNGFMLVQKMVEEKLFAKRITIHSANSVGGKAMYNCLKKAQRNFIMPNSIILSLRPLPLNFFPSKVLEHYLEIR</sequence>
<evidence type="ECO:0000259" key="1">
    <source>
        <dbReference type="Pfam" id="PF20274"/>
    </source>
</evidence>
<protein>
    <recommendedName>
        <fullName evidence="1">Cyclic-phosphate processing Receiver domain-containing protein</fullName>
    </recommendedName>
</protein>
<comment type="caution">
    <text evidence="2">The sequence shown here is derived from an EMBL/GenBank/DDBJ whole genome shotgun (WGS) entry which is preliminary data.</text>
</comment>
<dbReference type="EMBL" id="QVTE01000006">
    <property type="protein sequence ID" value="RFU71246.1"/>
    <property type="molecule type" value="Genomic_DNA"/>
</dbReference>
<dbReference type="RefSeq" id="WP_117325069.1">
    <property type="nucleotide sequence ID" value="NZ_QVTE01000006.1"/>
</dbReference>
<keyword evidence="3" id="KW-1185">Reference proteome</keyword>
<feature type="domain" description="Cyclic-phosphate processing Receiver" evidence="1">
    <location>
        <begin position="4"/>
        <end position="87"/>
    </location>
</feature>
<evidence type="ECO:0000313" key="2">
    <source>
        <dbReference type="EMBL" id="RFU71246.1"/>
    </source>
</evidence>
<dbReference type="OrthoDB" id="2614698at2"/>
<dbReference type="Proteomes" id="UP000264541">
    <property type="component" value="Unassembled WGS sequence"/>
</dbReference>
<dbReference type="InterPro" id="IPR046909">
    <property type="entry name" value="cREC_REC"/>
</dbReference>
<evidence type="ECO:0000313" key="3">
    <source>
        <dbReference type="Proteomes" id="UP000264541"/>
    </source>
</evidence>
<proteinExistence type="predicted"/>